<name>A0A934K9H2_9BACT</name>
<evidence type="ECO:0000256" key="2">
    <source>
        <dbReference type="ARBA" id="ARBA00000565"/>
    </source>
</evidence>
<dbReference type="PANTHER" id="PTHR20858">
    <property type="entry name" value="PHOSPHOMETHYLPYRIMIDINE KINASE"/>
    <property type="match status" value="1"/>
</dbReference>
<dbReference type="InterPro" id="IPR004399">
    <property type="entry name" value="HMP/HMP-P_kinase_dom"/>
</dbReference>
<dbReference type="AlphaFoldDB" id="A0A934K9H2"/>
<dbReference type="Pfam" id="PF08543">
    <property type="entry name" value="Phos_pyr_kin"/>
    <property type="match status" value="1"/>
</dbReference>
<dbReference type="EC" id="2.7.1.49" evidence="10"/>
<proteinExistence type="predicted"/>
<comment type="catalytic activity">
    <reaction evidence="1">
        <text>4-amino-5-hydroxymethyl-2-methylpyrimidine + ATP = 4-amino-2-methyl-5-(phosphooxymethyl)pyrimidine + ADP + H(+)</text>
        <dbReference type="Rhea" id="RHEA:23096"/>
        <dbReference type="ChEBI" id="CHEBI:15378"/>
        <dbReference type="ChEBI" id="CHEBI:16892"/>
        <dbReference type="ChEBI" id="CHEBI:30616"/>
        <dbReference type="ChEBI" id="CHEBI:58354"/>
        <dbReference type="ChEBI" id="CHEBI:456216"/>
        <dbReference type="EC" id="2.7.1.49"/>
    </reaction>
</comment>
<dbReference type="Proteomes" id="UP000620075">
    <property type="component" value="Unassembled WGS sequence"/>
</dbReference>
<evidence type="ECO:0000256" key="1">
    <source>
        <dbReference type="ARBA" id="ARBA00000151"/>
    </source>
</evidence>
<evidence type="ECO:0000313" key="10">
    <source>
        <dbReference type="EMBL" id="MBJ7602439.1"/>
    </source>
</evidence>
<comment type="caution">
    <text evidence="10">The sequence shown here is derived from an EMBL/GenBank/DDBJ whole genome shotgun (WGS) entry which is preliminary data.</text>
</comment>
<keyword evidence="5" id="KW-0547">Nucleotide-binding</keyword>
<evidence type="ECO:0000256" key="4">
    <source>
        <dbReference type="ARBA" id="ARBA00022679"/>
    </source>
</evidence>
<dbReference type="EC" id="2.7.4.7" evidence="10"/>
<evidence type="ECO:0000259" key="9">
    <source>
        <dbReference type="Pfam" id="PF08543"/>
    </source>
</evidence>
<dbReference type="InterPro" id="IPR029056">
    <property type="entry name" value="Ribokinase-like"/>
</dbReference>
<evidence type="ECO:0000256" key="8">
    <source>
        <dbReference type="ARBA" id="ARBA00022977"/>
    </source>
</evidence>
<dbReference type="GO" id="GO:0008972">
    <property type="term" value="F:phosphomethylpyrimidine kinase activity"/>
    <property type="evidence" value="ECO:0007669"/>
    <property type="project" value="UniProtKB-EC"/>
</dbReference>
<dbReference type="InterPro" id="IPR013749">
    <property type="entry name" value="PM/HMP-P_kinase-1"/>
</dbReference>
<dbReference type="EMBL" id="JAEKNQ010000019">
    <property type="protein sequence ID" value="MBJ7602439.1"/>
    <property type="molecule type" value="Genomic_DNA"/>
</dbReference>
<keyword evidence="4 10" id="KW-0808">Transferase</keyword>
<keyword evidence="6 10" id="KW-0418">Kinase</keyword>
<evidence type="ECO:0000256" key="6">
    <source>
        <dbReference type="ARBA" id="ARBA00022777"/>
    </source>
</evidence>
<evidence type="ECO:0000313" key="11">
    <source>
        <dbReference type="Proteomes" id="UP000620075"/>
    </source>
</evidence>
<dbReference type="GO" id="GO:0005829">
    <property type="term" value="C:cytosol"/>
    <property type="evidence" value="ECO:0007669"/>
    <property type="project" value="TreeGrafter"/>
</dbReference>
<dbReference type="SUPFAM" id="SSF53613">
    <property type="entry name" value="Ribokinase-like"/>
    <property type="match status" value="1"/>
</dbReference>
<reference evidence="10 11" key="1">
    <citation type="submission" date="2020-10" db="EMBL/GenBank/DDBJ databases">
        <title>Ca. Dormibacterota MAGs.</title>
        <authorList>
            <person name="Montgomery K."/>
        </authorList>
    </citation>
    <scope>NUCLEOTIDE SEQUENCE [LARGE SCALE GENOMIC DNA]</scope>
    <source>
        <strain evidence="10">SC8811_S16_3</strain>
    </source>
</reference>
<protein>
    <submittedName>
        <fullName evidence="10">Bifunctional hydroxymethylpyrimidine kinase/phosphomethylpyrimidine kinase</fullName>
        <ecNumber evidence="10">2.7.1.49</ecNumber>
        <ecNumber evidence="10">2.7.4.7</ecNumber>
    </submittedName>
</protein>
<evidence type="ECO:0000256" key="5">
    <source>
        <dbReference type="ARBA" id="ARBA00022741"/>
    </source>
</evidence>
<evidence type="ECO:0000256" key="3">
    <source>
        <dbReference type="ARBA" id="ARBA00004769"/>
    </source>
</evidence>
<dbReference type="FunFam" id="3.40.1190.20:FF:000003">
    <property type="entry name" value="Phosphomethylpyrimidine kinase ThiD"/>
    <property type="match status" value="1"/>
</dbReference>
<dbReference type="NCBIfam" id="TIGR00097">
    <property type="entry name" value="HMP-P_kinase"/>
    <property type="match status" value="1"/>
</dbReference>
<dbReference type="PANTHER" id="PTHR20858:SF17">
    <property type="entry name" value="HYDROXYMETHYLPYRIMIDINE_PHOSPHOMETHYLPYRIMIDINE KINASE THI20-RELATED"/>
    <property type="match status" value="1"/>
</dbReference>
<comment type="catalytic activity">
    <reaction evidence="2">
        <text>4-amino-2-methyl-5-(phosphooxymethyl)pyrimidine + ATP = 4-amino-2-methyl-5-(diphosphooxymethyl)pyrimidine + ADP</text>
        <dbReference type="Rhea" id="RHEA:19893"/>
        <dbReference type="ChEBI" id="CHEBI:30616"/>
        <dbReference type="ChEBI" id="CHEBI:57841"/>
        <dbReference type="ChEBI" id="CHEBI:58354"/>
        <dbReference type="ChEBI" id="CHEBI:456216"/>
        <dbReference type="EC" id="2.7.4.7"/>
    </reaction>
</comment>
<keyword evidence="8" id="KW-0784">Thiamine biosynthesis</keyword>
<gene>
    <name evidence="10" type="primary">thiD</name>
    <name evidence="10" type="ORF">JF888_04490</name>
</gene>
<evidence type="ECO:0000256" key="7">
    <source>
        <dbReference type="ARBA" id="ARBA00022840"/>
    </source>
</evidence>
<dbReference type="CDD" id="cd01169">
    <property type="entry name" value="HMPP_kinase"/>
    <property type="match status" value="1"/>
</dbReference>
<dbReference type="GO" id="GO:0009228">
    <property type="term" value="P:thiamine biosynthetic process"/>
    <property type="evidence" value="ECO:0007669"/>
    <property type="project" value="UniProtKB-KW"/>
</dbReference>
<organism evidence="10 11">
    <name type="scientific">Candidatus Dormiibacter inghamiae</name>
    <dbReference type="NCBI Taxonomy" id="3127013"/>
    <lineage>
        <taxon>Bacteria</taxon>
        <taxon>Bacillati</taxon>
        <taxon>Candidatus Dormiibacterota</taxon>
        <taxon>Candidatus Dormibacteria</taxon>
        <taxon>Candidatus Dormibacterales</taxon>
        <taxon>Candidatus Dormibacteraceae</taxon>
        <taxon>Candidatus Dormiibacter</taxon>
    </lineage>
</organism>
<keyword evidence="7" id="KW-0067">ATP-binding</keyword>
<comment type="pathway">
    <text evidence="3">Cofactor biosynthesis; thiamine diphosphate biosynthesis; 4-amino-2-methyl-5-diphosphomethylpyrimidine from 5-amino-1-(5-phospho-D-ribosyl)imidazole: step 3/3.</text>
</comment>
<dbReference type="GO" id="GO:0008902">
    <property type="term" value="F:hydroxymethylpyrimidine kinase activity"/>
    <property type="evidence" value="ECO:0007669"/>
    <property type="project" value="UniProtKB-EC"/>
</dbReference>
<dbReference type="Gene3D" id="3.40.1190.20">
    <property type="match status" value="1"/>
</dbReference>
<dbReference type="GO" id="GO:0005524">
    <property type="term" value="F:ATP binding"/>
    <property type="evidence" value="ECO:0007669"/>
    <property type="project" value="UniProtKB-KW"/>
</dbReference>
<accession>A0A934K9H2</accession>
<feature type="domain" description="Pyridoxamine kinase/Phosphomethylpyrimidine kinase" evidence="9">
    <location>
        <begin position="9"/>
        <end position="252"/>
    </location>
</feature>
<sequence>MALTIAGSDSGGGAGIQADLKTFAAFGLHGTSVITAVTAQNTTGVVGYEEIGLDLIRSQLVAVAEDLRPAAVKTGMLARAAIIELVAGELTQRSLQPLVVDPVMVAKGGHKLLQDDAVTALTKLLIPLATVLTPNLPEAEMLLGRPIGRDLPDRWQAVSELLQLGCRAVVLKGGHSADALDLYCDSEELVELPGRQVATANTHGSGCTFGAAIAACLALGSSPLAAAREAKEFIQGAVENALEVGTGHGPVNPLWRQWRSASGTCRL</sequence>